<dbReference type="Gene3D" id="1.10.10.2360">
    <property type="match status" value="1"/>
</dbReference>
<gene>
    <name evidence="2" type="ORF">AMATHDRAFT_87909</name>
</gene>
<feature type="compositionally biased region" description="Low complexity" evidence="1">
    <location>
        <begin position="64"/>
        <end position="109"/>
    </location>
</feature>
<organism evidence="2 3">
    <name type="scientific">Amanita thiersii Skay4041</name>
    <dbReference type="NCBI Taxonomy" id="703135"/>
    <lineage>
        <taxon>Eukaryota</taxon>
        <taxon>Fungi</taxon>
        <taxon>Dikarya</taxon>
        <taxon>Basidiomycota</taxon>
        <taxon>Agaricomycotina</taxon>
        <taxon>Agaricomycetes</taxon>
        <taxon>Agaricomycetidae</taxon>
        <taxon>Agaricales</taxon>
        <taxon>Pluteineae</taxon>
        <taxon>Amanitaceae</taxon>
        <taxon>Amanita</taxon>
    </lineage>
</organism>
<protein>
    <submittedName>
        <fullName evidence="2">Uncharacterized protein</fullName>
    </submittedName>
</protein>
<feature type="compositionally biased region" description="Low complexity" evidence="1">
    <location>
        <begin position="21"/>
        <end position="39"/>
    </location>
</feature>
<accession>A0A2A9NFR5</accession>
<dbReference type="EMBL" id="KZ302134">
    <property type="protein sequence ID" value="PFH47097.1"/>
    <property type="molecule type" value="Genomic_DNA"/>
</dbReference>
<name>A0A2A9NFR5_9AGAR</name>
<evidence type="ECO:0000313" key="2">
    <source>
        <dbReference type="EMBL" id="PFH47097.1"/>
    </source>
</evidence>
<keyword evidence="3" id="KW-1185">Reference proteome</keyword>
<dbReference type="AlphaFoldDB" id="A0A2A9NFR5"/>
<proteinExistence type="predicted"/>
<dbReference type="Proteomes" id="UP000242287">
    <property type="component" value="Unassembled WGS sequence"/>
</dbReference>
<sequence length="337" mass="37288">MDLFLSLRVGSSGQPAPPGQPAQNIQPAQFQPAQSQPAQITQPTQHLLTFPRTTTNPPAPVPNPAFSFAPTPSQLQPFSFSTQPQAQPSFQPPFQTQLQTQLPAQPQPSGSEPLYMSIHTVFATPSKSFEEVRIDDYLKAYRTTGRPPLPCPVEPTIDSERAALGLPPTFTPWKDPSPSAPTLKRPGIVTPDSAIKCQPSELPDSQVFFPIKSFDESTGNVTYESISCMPRFGWYSFEELRYYAYRNGHKHPPRLVPTPPLPEEPTNSTVLFGLNRQPNVVITPTPLNPSETYVHISTKPEYAKHSAEELRLAYIVAGRQLTSDEIMKVTDAKKSRS</sequence>
<dbReference type="OrthoDB" id="3234974at2759"/>
<evidence type="ECO:0000256" key="1">
    <source>
        <dbReference type="SAM" id="MobiDB-lite"/>
    </source>
</evidence>
<feature type="region of interest" description="Disordered" evidence="1">
    <location>
        <begin position="1"/>
        <end position="109"/>
    </location>
</feature>
<evidence type="ECO:0000313" key="3">
    <source>
        <dbReference type="Proteomes" id="UP000242287"/>
    </source>
</evidence>
<reference evidence="2 3" key="1">
    <citation type="submission" date="2014-02" db="EMBL/GenBank/DDBJ databases">
        <title>Transposable element dynamics among asymbiotic and ectomycorrhizal Amanita fungi.</title>
        <authorList>
            <consortium name="DOE Joint Genome Institute"/>
            <person name="Hess J."/>
            <person name="Skrede I."/>
            <person name="Wolfe B."/>
            <person name="LaButti K."/>
            <person name="Ohm R.A."/>
            <person name="Grigoriev I.V."/>
            <person name="Pringle A."/>
        </authorList>
    </citation>
    <scope>NUCLEOTIDE SEQUENCE [LARGE SCALE GENOMIC DNA]</scope>
    <source>
        <strain evidence="2 3">SKay4041</strain>
    </source>
</reference>